<dbReference type="InterPro" id="IPR017853">
    <property type="entry name" value="GH"/>
</dbReference>
<accession>A0A7V3YEW0</accession>
<gene>
    <name evidence="2" type="ORF">ENV30_00695</name>
</gene>
<dbReference type="PANTHER" id="PTHR37836:SF3">
    <property type="entry name" value="ENDOGLUCANASE"/>
    <property type="match status" value="1"/>
</dbReference>
<evidence type="ECO:0000259" key="1">
    <source>
        <dbReference type="Pfam" id="PF13204"/>
    </source>
</evidence>
<dbReference type="PANTHER" id="PTHR37836">
    <property type="entry name" value="LMO1036 PROTEIN"/>
    <property type="match status" value="1"/>
</dbReference>
<protein>
    <submittedName>
        <fullName evidence="2">DUF4038 domain-containing protein</fullName>
    </submittedName>
</protein>
<name>A0A7V3YEW0_9BACT</name>
<organism evidence="2">
    <name type="scientific">Candidatus Caldatribacterium californiense</name>
    <dbReference type="NCBI Taxonomy" id="1454726"/>
    <lineage>
        <taxon>Bacteria</taxon>
        <taxon>Pseudomonadati</taxon>
        <taxon>Atribacterota</taxon>
        <taxon>Atribacteria</taxon>
        <taxon>Atribacterales</taxon>
        <taxon>Candidatus Caldatribacteriaceae</taxon>
        <taxon>Candidatus Caldatribacterium</taxon>
    </lineage>
</organism>
<dbReference type="AlphaFoldDB" id="A0A7V3YEW0"/>
<dbReference type="Gene3D" id="3.20.20.80">
    <property type="entry name" value="Glycosidases"/>
    <property type="match status" value="1"/>
</dbReference>
<proteinExistence type="predicted"/>
<feature type="domain" description="Apiosidase-like catalytic" evidence="1">
    <location>
        <begin position="16"/>
        <end position="335"/>
    </location>
</feature>
<comment type="caution">
    <text evidence="2">The sequence shown here is derived from an EMBL/GenBank/DDBJ whole genome shotgun (WGS) entry which is preliminary data.</text>
</comment>
<reference evidence="2" key="1">
    <citation type="journal article" date="2020" name="mSystems">
        <title>Genome- and Community-Level Interaction Insights into Carbon Utilization and Element Cycling Functions of Hydrothermarchaeota in Hydrothermal Sediment.</title>
        <authorList>
            <person name="Zhou Z."/>
            <person name="Liu Y."/>
            <person name="Xu W."/>
            <person name="Pan J."/>
            <person name="Luo Z.H."/>
            <person name="Li M."/>
        </authorList>
    </citation>
    <scope>NUCLEOTIDE SEQUENCE [LARGE SCALE GENOMIC DNA]</scope>
    <source>
        <strain evidence="2">SpSt-747</strain>
    </source>
</reference>
<dbReference type="Pfam" id="PF13204">
    <property type="entry name" value="Apiosidase"/>
    <property type="match status" value="1"/>
</dbReference>
<dbReference type="InterPro" id="IPR025277">
    <property type="entry name" value="Apiosidase-like_cat_dom"/>
</dbReference>
<evidence type="ECO:0000313" key="2">
    <source>
        <dbReference type="EMBL" id="HGI29825.1"/>
    </source>
</evidence>
<sequence>MLVLQVAPEKTHFVLEGRPFFYLADTVWSAFTSVTEEEWKEYLEYRRLQGFNALQINVLYQWDASVPYLRFPFKRNEQGGYSSFQIDETYFDFAEKLLELATQRGFIPALVLLWCNFVPDTWASQRGIPMVMPFETMERYVEYVVQRFKRFSPIFIISGDTNFGSRETVRYYLKALEIVKSLAPQALTTFHLQPQADLPEDILHSPYLDFYTYQSGHGKAEQHFPYVLGEKFSTLTPQRPVVNAEPCYEGHPYGFTRENRFRALDVRKAVWQSLLSGASAGVAYGAHGIWCWHRKGAEFRGVEFSGEPLEWRVALALDGAWDVALAKFIIEHFRLFGLKPAQDMVVTQNPEIRAAVTSDGKTTVVFLPSPQSLSLKPNGTAWEDVWGVDLEERRFFRPDVCCKGEVVEIGALPANHDYLLVFTR</sequence>
<dbReference type="SUPFAM" id="SSF51445">
    <property type="entry name" value="(Trans)glycosidases"/>
    <property type="match status" value="1"/>
</dbReference>
<dbReference type="EMBL" id="DTFV01000012">
    <property type="protein sequence ID" value="HGI29825.1"/>
    <property type="molecule type" value="Genomic_DNA"/>
</dbReference>